<accession>X1HP34</accession>
<proteinExistence type="predicted"/>
<name>X1HP34_9ZZZZ</name>
<dbReference type="PROSITE" id="PS50165">
    <property type="entry name" value="UVRC"/>
    <property type="match status" value="1"/>
</dbReference>
<dbReference type="InterPro" id="IPR004791">
    <property type="entry name" value="UvrC"/>
</dbReference>
<evidence type="ECO:0008006" key="10">
    <source>
        <dbReference type="Google" id="ProtNLM"/>
    </source>
</evidence>
<dbReference type="Pfam" id="PF02151">
    <property type="entry name" value="UVR"/>
    <property type="match status" value="1"/>
</dbReference>
<feature type="non-terminal residue" evidence="9">
    <location>
        <position position="298"/>
    </location>
</feature>
<evidence type="ECO:0000256" key="2">
    <source>
        <dbReference type="ARBA" id="ARBA00022763"/>
    </source>
</evidence>
<dbReference type="InterPro" id="IPR050066">
    <property type="entry name" value="UvrABC_protein_C"/>
</dbReference>
<evidence type="ECO:0000313" key="9">
    <source>
        <dbReference type="EMBL" id="GAH58815.1"/>
    </source>
</evidence>
<evidence type="ECO:0000259" key="8">
    <source>
        <dbReference type="PROSITE" id="PS50165"/>
    </source>
</evidence>
<keyword evidence="4" id="KW-0267">Excision nuclease</keyword>
<dbReference type="SUPFAM" id="SSF46600">
    <property type="entry name" value="C-terminal UvrC-binding domain of UvrB"/>
    <property type="match status" value="1"/>
</dbReference>
<dbReference type="AlphaFoldDB" id="X1HP34"/>
<feature type="domain" description="UvrC family homology region profile" evidence="8">
    <location>
        <begin position="223"/>
        <end position="297"/>
    </location>
</feature>
<dbReference type="GO" id="GO:0009381">
    <property type="term" value="F:excinuclease ABC activity"/>
    <property type="evidence" value="ECO:0007669"/>
    <property type="project" value="InterPro"/>
</dbReference>
<sequence length="298" mass="34145">GKAANISNRVKSYFAAKGSLSSKIQQLVLKVNDLEFMVTDSEQEALILECNLIKKYHPKYNVRLKDDKSFPYLKIDINEDWPGVYITRRFKGGGAKYFGPFASAGSVRKTLRLIKKLFPFRSCTKSIDGTDKRPCLDYYIHRCLGPCIGAVSKQEYREVINQVILFLEGKQEQVIHELNNKMRESAQQLQFERAALLRDQIRAIERVIEGQRIAVALRGEQDVIAMAQNEGQAYVEVFFIRNNKLIGCDHFIMEGIHDEKPGQIMASFIKQYYDSASYIPSVILLQYPVDDMSVLAEW</sequence>
<dbReference type="Gene3D" id="4.10.860.10">
    <property type="entry name" value="UVR domain"/>
    <property type="match status" value="1"/>
</dbReference>
<feature type="non-terminal residue" evidence="9">
    <location>
        <position position="1"/>
    </location>
</feature>
<dbReference type="InterPro" id="IPR047296">
    <property type="entry name" value="GIY-YIG_UvrC_Cho"/>
</dbReference>
<dbReference type="EMBL" id="BARU01017307">
    <property type="protein sequence ID" value="GAH58815.1"/>
    <property type="molecule type" value="Genomic_DNA"/>
</dbReference>
<feature type="domain" description="GIY-YIG" evidence="7">
    <location>
        <begin position="1"/>
        <end position="62"/>
    </location>
</feature>
<dbReference type="InterPro" id="IPR001943">
    <property type="entry name" value="UVR_dom"/>
</dbReference>
<dbReference type="SMART" id="SM00465">
    <property type="entry name" value="GIYc"/>
    <property type="match status" value="1"/>
</dbReference>
<evidence type="ECO:0000256" key="5">
    <source>
        <dbReference type="ARBA" id="ARBA00023204"/>
    </source>
</evidence>
<dbReference type="GO" id="GO:0006289">
    <property type="term" value="P:nucleotide-excision repair"/>
    <property type="evidence" value="ECO:0007669"/>
    <property type="project" value="InterPro"/>
</dbReference>
<keyword evidence="5" id="KW-0234">DNA repair</keyword>
<dbReference type="Gene3D" id="3.40.1440.10">
    <property type="entry name" value="GIY-YIG endonuclease"/>
    <property type="match status" value="1"/>
</dbReference>
<reference evidence="9" key="1">
    <citation type="journal article" date="2014" name="Front. Microbiol.">
        <title>High frequency of phylogenetically diverse reductive dehalogenase-homologous genes in deep subseafloor sedimentary metagenomes.</title>
        <authorList>
            <person name="Kawai M."/>
            <person name="Futagami T."/>
            <person name="Toyoda A."/>
            <person name="Takaki Y."/>
            <person name="Nishi S."/>
            <person name="Hori S."/>
            <person name="Arai W."/>
            <person name="Tsubouchi T."/>
            <person name="Morono Y."/>
            <person name="Uchiyama I."/>
            <person name="Ito T."/>
            <person name="Fujiyama A."/>
            <person name="Inagaki F."/>
            <person name="Takami H."/>
        </authorList>
    </citation>
    <scope>NUCLEOTIDE SEQUENCE</scope>
    <source>
        <strain evidence="9">Expedition CK06-06</strain>
    </source>
</reference>
<dbReference type="Pfam" id="PF22920">
    <property type="entry name" value="UvrC_RNaseH"/>
    <property type="match status" value="1"/>
</dbReference>
<dbReference type="PANTHER" id="PTHR30562">
    <property type="entry name" value="UVRC/OXIDOREDUCTASE"/>
    <property type="match status" value="1"/>
</dbReference>
<keyword evidence="3" id="KW-0228">DNA excision</keyword>
<evidence type="ECO:0000256" key="3">
    <source>
        <dbReference type="ARBA" id="ARBA00022769"/>
    </source>
</evidence>
<keyword evidence="2" id="KW-0227">DNA damage</keyword>
<evidence type="ECO:0000256" key="4">
    <source>
        <dbReference type="ARBA" id="ARBA00022881"/>
    </source>
</evidence>
<dbReference type="GO" id="GO:0009380">
    <property type="term" value="C:excinuclease repair complex"/>
    <property type="evidence" value="ECO:0007669"/>
    <property type="project" value="InterPro"/>
</dbReference>
<organism evidence="9">
    <name type="scientific">marine sediment metagenome</name>
    <dbReference type="NCBI Taxonomy" id="412755"/>
    <lineage>
        <taxon>unclassified sequences</taxon>
        <taxon>metagenomes</taxon>
        <taxon>ecological metagenomes</taxon>
    </lineage>
</organism>
<dbReference type="InterPro" id="IPR035901">
    <property type="entry name" value="GIY-YIG_endonuc_sf"/>
</dbReference>
<dbReference type="InterPro" id="IPR000305">
    <property type="entry name" value="GIY-YIG_endonuc"/>
</dbReference>
<dbReference type="InterPro" id="IPR001162">
    <property type="entry name" value="UvrC_RNase_H_dom"/>
</dbReference>
<evidence type="ECO:0000259" key="7">
    <source>
        <dbReference type="PROSITE" id="PS50164"/>
    </source>
</evidence>
<comment type="caution">
    <text evidence="9">The sequence shown here is derived from an EMBL/GenBank/DDBJ whole genome shotgun (WGS) entry which is preliminary data.</text>
</comment>
<dbReference type="SUPFAM" id="SSF82771">
    <property type="entry name" value="GIY-YIG endonuclease"/>
    <property type="match status" value="1"/>
</dbReference>
<protein>
    <recommendedName>
        <fullName evidence="10">Excinuclease ABC subunit C</fullName>
    </recommendedName>
</protein>
<dbReference type="InterPro" id="IPR036876">
    <property type="entry name" value="UVR_dom_sf"/>
</dbReference>
<dbReference type="PROSITE" id="PS50164">
    <property type="entry name" value="GIY_YIG"/>
    <property type="match status" value="1"/>
</dbReference>
<evidence type="ECO:0000259" key="6">
    <source>
        <dbReference type="PROSITE" id="PS50151"/>
    </source>
</evidence>
<gene>
    <name evidence="9" type="ORF">S03H2_28717</name>
</gene>
<dbReference type="PROSITE" id="PS50151">
    <property type="entry name" value="UVR"/>
    <property type="match status" value="1"/>
</dbReference>
<keyword evidence="1" id="KW-0963">Cytoplasm</keyword>
<dbReference type="NCBIfam" id="TIGR00194">
    <property type="entry name" value="uvrC"/>
    <property type="match status" value="1"/>
</dbReference>
<dbReference type="CDD" id="cd10434">
    <property type="entry name" value="GIY-YIG_UvrC_Cho"/>
    <property type="match status" value="1"/>
</dbReference>
<feature type="domain" description="UVR" evidence="6">
    <location>
        <begin position="172"/>
        <end position="207"/>
    </location>
</feature>
<evidence type="ECO:0000256" key="1">
    <source>
        <dbReference type="ARBA" id="ARBA00022490"/>
    </source>
</evidence>
<dbReference type="PANTHER" id="PTHR30562:SF1">
    <property type="entry name" value="UVRABC SYSTEM PROTEIN C"/>
    <property type="match status" value="1"/>
</dbReference>